<dbReference type="Gene3D" id="3.40.50.720">
    <property type="entry name" value="NAD(P)-binding Rossmann-like Domain"/>
    <property type="match status" value="1"/>
</dbReference>
<gene>
    <name evidence="2" type="ORF">ETSY2_44455</name>
</gene>
<feature type="domain" description="Enoyl reductase (ER)" evidence="1">
    <location>
        <begin position="1"/>
        <end position="156"/>
    </location>
</feature>
<proteinExistence type="predicted"/>
<evidence type="ECO:0000313" key="3">
    <source>
        <dbReference type="Proteomes" id="UP000019140"/>
    </source>
</evidence>
<dbReference type="PANTHER" id="PTHR43677">
    <property type="entry name" value="SHORT-CHAIN DEHYDROGENASE/REDUCTASE"/>
    <property type="match status" value="1"/>
</dbReference>
<dbReference type="GO" id="GO:0016491">
    <property type="term" value="F:oxidoreductase activity"/>
    <property type="evidence" value="ECO:0007669"/>
    <property type="project" value="InterPro"/>
</dbReference>
<sequence>GYRSIATASTDTKLALARELGADETINYATHDFEAEVMRLTDGAGVDLALDAVGGDVTEKSVRCLACFGCLVNYGNASNVPASLPLSAFRDNRAAMGFSLPATFPSWDNQGAMKELLALVAEGKLRLIVDRVLPLSEAAAAHAHLSNRGAMGKVLLIP</sequence>
<comment type="caution">
    <text evidence="2">The sequence shown here is derived from an EMBL/GenBank/DDBJ whole genome shotgun (WGS) entry which is preliminary data.</text>
</comment>
<dbReference type="Proteomes" id="UP000019140">
    <property type="component" value="Unassembled WGS sequence"/>
</dbReference>
<dbReference type="HOGENOM" id="CLU_1664359_0_0_7"/>
<dbReference type="SMART" id="SM00829">
    <property type="entry name" value="PKS_ER"/>
    <property type="match status" value="1"/>
</dbReference>
<dbReference type="InterPro" id="IPR020843">
    <property type="entry name" value="ER"/>
</dbReference>
<dbReference type="SUPFAM" id="SSF51735">
    <property type="entry name" value="NAD(P)-binding Rossmann-fold domains"/>
    <property type="match status" value="1"/>
</dbReference>
<dbReference type="AlphaFoldDB" id="W4LIH9"/>
<dbReference type="InterPro" id="IPR051397">
    <property type="entry name" value="Zn-ADH-like_protein"/>
</dbReference>
<organism evidence="2 3">
    <name type="scientific">Candidatus Entotheonella gemina</name>
    <dbReference type="NCBI Taxonomy" id="1429439"/>
    <lineage>
        <taxon>Bacteria</taxon>
        <taxon>Pseudomonadati</taxon>
        <taxon>Nitrospinota/Tectimicrobiota group</taxon>
        <taxon>Candidatus Tectimicrobiota</taxon>
        <taxon>Candidatus Entotheonellia</taxon>
        <taxon>Candidatus Entotheonellales</taxon>
        <taxon>Candidatus Entotheonellaceae</taxon>
        <taxon>Candidatus Entotheonella</taxon>
    </lineage>
</organism>
<reference evidence="2 3" key="1">
    <citation type="journal article" date="2014" name="Nature">
        <title>An environmental bacterial taxon with a large and distinct metabolic repertoire.</title>
        <authorList>
            <person name="Wilson M.C."/>
            <person name="Mori T."/>
            <person name="Ruckert C."/>
            <person name="Uria A.R."/>
            <person name="Helf M.J."/>
            <person name="Takada K."/>
            <person name="Gernert C."/>
            <person name="Steffens U.A."/>
            <person name="Heycke N."/>
            <person name="Schmitt S."/>
            <person name="Rinke C."/>
            <person name="Helfrich E.J."/>
            <person name="Brachmann A.O."/>
            <person name="Gurgui C."/>
            <person name="Wakimoto T."/>
            <person name="Kracht M."/>
            <person name="Crusemann M."/>
            <person name="Hentschel U."/>
            <person name="Abe I."/>
            <person name="Matsunaga S."/>
            <person name="Kalinowski J."/>
            <person name="Takeyama H."/>
            <person name="Piel J."/>
        </authorList>
    </citation>
    <scope>NUCLEOTIDE SEQUENCE [LARGE SCALE GENOMIC DNA]</scope>
    <source>
        <strain evidence="3">TSY2</strain>
    </source>
</reference>
<accession>W4LIH9</accession>
<dbReference type="Gene3D" id="3.90.180.10">
    <property type="entry name" value="Medium-chain alcohol dehydrogenases, catalytic domain"/>
    <property type="match status" value="1"/>
</dbReference>
<protein>
    <recommendedName>
        <fullName evidence="1">Enoyl reductase (ER) domain-containing protein</fullName>
    </recommendedName>
</protein>
<dbReference type="InterPro" id="IPR036291">
    <property type="entry name" value="NAD(P)-bd_dom_sf"/>
</dbReference>
<dbReference type="Pfam" id="PF13602">
    <property type="entry name" value="ADH_zinc_N_2"/>
    <property type="match status" value="1"/>
</dbReference>
<name>W4LIH9_9BACT</name>
<evidence type="ECO:0000313" key="2">
    <source>
        <dbReference type="EMBL" id="ETW97520.1"/>
    </source>
</evidence>
<feature type="non-terminal residue" evidence="2">
    <location>
        <position position="1"/>
    </location>
</feature>
<evidence type="ECO:0000259" key="1">
    <source>
        <dbReference type="SMART" id="SM00829"/>
    </source>
</evidence>
<dbReference type="PANTHER" id="PTHR43677:SF4">
    <property type="entry name" value="QUINONE OXIDOREDUCTASE-LIKE PROTEIN 2"/>
    <property type="match status" value="1"/>
</dbReference>
<keyword evidence="3" id="KW-1185">Reference proteome</keyword>
<dbReference type="EMBL" id="AZHX01002048">
    <property type="protein sequence ID" value="ETW97520.1"/>
    <property type="molecule type" value="Genomic_DNA"/>
</dbReference>